<proteinExistence type="predicted"/>
<reference evidence="1 2" key="1">
    <citation type="submission" date="2023-11" db="EMBL/GenBank/DDBJ databases">
        <title>First isolation, identification, and characterization of non-pathogenic Epilithonimonas ginsengisoli isolated from diseased farmed rainbow trout (Oncorhynchus mykiss) in Chile.</title>
        <authorList>
            <person name="Miranda C.D."/>
            <person name="Irgang R."/>
            <person name="Concha C."/>
            <person name="Rojas R."/>
            <person name="Avendano R."/>
        </authorList>
    </citation>
    <scope>NUCLEOTIDE SEQUENCE [LARGE SCALE GENOMIC DNA]</scope>
    <source>
        <strain evidence="1 2">FP99</strain>
    </source>
</reference>
<evidence type="ECO:0000313" key="2">
    <source>
        <dbReference type="Proteomes" id="UP001204439"/>
    </source>
</evidence>
<comment type="caution">
    <text evidence="1">The sequence shown here is derived from an EMBL/GenBank/DDBJ whole genome shotgun (WGS) entry which is preliminary data.</text>
</comment>
<protein>
    <submittedName>
        <fullName evidence="1">Uncharacterized protein</fullName>
    </submittedName>
</protein>
<dbReference type="RefSeq" id="WP_063969442.1">
    <property type="nucleotide sequence ID" value="NZ_JAMXLT020000023.1"/>
</dbReference>
<evidence type="ECO:0000313" key="1">
    <source>
        <dbReference type="EMBL" id="MDW8549900.1"/>
    </source>
</evidence>
<dbReference type="EMBL" id="JAMXLT020000023">
    <property type="protein sequence ID" value="MDW8549900.1"/>
    <property type="molecule type" value="Genomic_DNA"/>
</dbReference>
<organism evidence="1 2">
    <name type="scientific">Epilithonimonas ginsengisoli</name>
    <dbReference type="NCBI Taxonomy" id="1245592"/>
    <lineage>
        <taxon>Bacteria</taxon>
        <taxon>Pseudomonadati</taxon>
        <taxon>Bacteroidota</taxon>
        <taxon>Flavobacteriia</taxon>
        <taxon>Flavobacteriales</taxon>
        <taxon>Weeksellaceae</taxon>
        <taxon>Chryseobacterium group</taxon>
        <taxon>Epilithonimonas</taxon>
    </lineage>
</organism>
<accession>A0ABU4JJN1</accession>
<name>A0ABU4JJN1_9FLAO</name>
<dbReference type="Proteomes" id="UP001204439">
    <property type="component" value="Unassembled WGS sequence"/>
</dbReference>
<gene>
    <name evidence="1" type="ORF">NG800_013325</name>
</gene>
<keyword evidence="2" id="KW-1185">Reference proteome</keyword>
<sequence length="181" mass="21247">MKVLISFLFFLSNILFSQIRLTYEKDIEVYFLGNEISRSQLLSGNTDYNFKVKNNTPEYLIISRYGFKKQNYIISEKEVVSPDSIFLAGYPAELENEECRENIFILKPHSEMEIKGLDMFEILANYKLEKSKKYMLVTSSHFKPSYAKLELFGCADHIKKLESKKYRFANFLIFAEIPLVN</sequence>